<evidence type="ECO:0000256" key="7">
    <source>
        <dbReference type="ARBA" id="ARBA00022840"/>
    </source>
</evidence>
<dbReference type="InterPro" id="IPR003594">
    <property type="entry name" value="HATPase_dom"/>
</dbReference>
<dbReference type="InterPro" id="IPR036097">
    <property type="entry name" value="HisK_dim/P_sf"/>
</dbReference>
<dbReference type="Pfam" id="PF00512">
    <property type="entry name" value="HisKA"/>
    <property type="match status" value="1"/>
</dbReference>
<dbReference type="InterPro" id="IPR036890">
    <property type="entry name" value="HATPase_C_sf"/>
</dbReference>
<dbReference type="AlphaFoldDB" id="A0A927CN71"/>
<keyword evidence="5" id="KW-0547">Nucleotide-binding</keyword>
<dbReference type="PANTHER" id="PTHR43065:SF46">
    <property type="entry name" value="C4-DICARBOXYLATE TRANSPORT SENSOR PROTEIN DCTB"/>
    <property type="match status" value="1"/>
</dbReference>
<evidence type="ECO:0000256" key="3">
    <source>
        <dbReference type="ARBA" id="ARBA00022553"/>
    </source>
</evidence>
<dbReference type="InterPro" id="IPR001610">
    <property type="entry name" value="PAC"/>
</dbReference>
<dbReference type="CDD" id="cd00082">
    <property type="entry name" value="HisKA"/>
    <property type="match status" value="1"/>
</dbReference>
<evidence type="ECO:0000256" key="1">
    <source>
        <dbReference type="ARBA" id="ARBA00000085"/>
    </source>
</evidence>
<dbReference type="PRINTS" id="PR00344">
    <property type="entry name" value="BCTRLSENSOR"/>
</dbReference>
<dbReference type="SMART" id="SM00387">
    <property type="entry name" value="HATPase_c"/>
    <property type="match status" value="1"/>
</dbReference>
<dbReference type="SUPFAM" id="SSF55785">
    <property type="entry name" value="PYP-like sensor domain (PAS domain)"/>
    <property type="match status" value="3"/>
</dbReference>
<keyword evidence="6" id="KW-0418">Kinase</keyword>
<dbReference type="Gene3D" id="3.30.565.10">
    <property type="entry name" value="Histidine kinase-like ATPase, C-terminal domain"/>
    <property type="match status" value="1"/>
</dbReference>
<feature type="domain" description="Histidine kinase" evidence="9">
    <location>
        <begin position="372"/>
        <end position="572"/>
    </location>
</feature>
<dbReference type="EC" id="2.7.13.3" evidence="2"/>
<dbReference type="Gene3D" id="3.30.450.20">
    <property type="entry name" value="PAS domain"/>
    <property type="match status" value="2"/>
</dbReference>
<keyword evidence="7" id="KW-0067">ATP-binding</keyword>
<evidence type="ECO:0000259" key="9">
    <source>
        <dbReference type="PROSITE" id="PS50109"/>
    </source>
</evidence>
<dbReference type="InterPro" id="IPR000014">
    <property type="entry name" value="PAS"/>
</dbReference>
<protein>
    <recommendedName>
        <fullName evidence="2">histidine kinase</fullName>
        <ecNumber evidence="2">2.7.13.3</ecNumber>
    </recommendedName>
</protein>
<dbReference type="Pfam" id="PF13426">
    <property type="entry name" value="PAS_9"/>
    <property type="match status" value="1"/>
</dbReference>
<dbReference type="InterPro" id="IPR035965">
    <property type="entry name" value="PAS-like_dom_sf"/>
</dbReference>
<dbReference type="InterPro" id="IPR004358">
    <property type="entry name" value="Sig_transdc_His_kin-like_C"/>
</dbReference>
<evidence type="ECO:0000313" key="11">
    <source>
        <dbReference type="EMBL" id="MBD2870495.1"/>
    </source>
</evidence>
<reference evidence="11" key="1">
    <citation type="submission" date="2020-09" db="EMBL/GenBank/DDBJ databases">
        <title>A novel bacterium of genus Paenibacillus, isolated from South China Sea.</title>
        <authorList>
            <person name="Huang H."/>
            <person name="Mo K."/>
            <person name="Hu Y."/>
        </authorList>
    </citation>
    <scope>NUCLEOTIDE SEQUENCE</scope>
    <source>
        <strain evidence="11">IB182493</strain>
    </source>
</reference>
<evidence type="ECO:0000256" key="4">
    <source>
        <dbReference type="ARBA" id="ARBA00022679"/>
    </source>
</evidence>
<dbReference type="SMART" id="SM00388">
    <property type="entry name" value="HisKA"/>
    <property type="match status" value="1"/>
</dbReference>
<keyword evidence="12" id="KW-1185">Reference proteome</keyword>
<dbReference type="CDD" id="cd00130">
    <property type="entry name" value="PAS"/>
    <property type="match status" value="1"/>
</dbReference>
<evidence type="ECO:0000259" key="10">
    <source>
        <dbReference type="PROSITE" id="PS50113"/>
    </source>
</evidence>
<dbReference type="SUPFAM" id="SSF55874">
    <property type="entry name" value="ATPase domain of HSP90 chaperone/DNA topoisomerase II/histidine kinase"/>
    <property type="match status" value="1"/>
</dbReference>
<dbReference type="EMBL" id="JACXIY010000020">
    <property type="protein sequence ID" value="MBD2870495.1"/>
    <property type="molecule type" value="Genomic_DNA"/>
</dbReference>
<evidence type="ECO:0000313" key="12">
    <source>
        <dbReference type="Proteomes" id="UP000632125"/>
    </source>
</evidence>
<proteinExistence type="predicted"/>
<dbReference type="PROSITE" id="PS50113">
    <property type="entry name" value="PAC"/>
    <property type="match status" value="1"/>
</dbReference>
<keyword evidence="8" id="KW-0902">Two-component regulatory system</keyword>
<comment type="catalytic activity">
    <reaction evidence="1">
        <text>ATP + protein L-histidine = ADP + protein N-phospho-L-histidine.</text>
        <dbReference type="EC" id="2.7.13.3"/>
    </reaction>
</comment>
<name>A0A927CN71_9BACL</name>
<evidence type="ECO:0000256" key="8">
    <source>
        <dbReference type="ARBA" id="ARBA00023012"/>
    </source>
</evidence>
<dbReference type="GO" id="GO:0000155">
    <property type="term" value="F:phosphorelay sensor kinase activity"/>
    <property type="evidence" value="ECO:0007669"/>
    <property type="project" value="InterPro"/>
</dbReference>
<dbReference type="NCBIfam" id="TIGR00229">
    <property type="entry name" value="sensory_box"/>
    <property type="match status" value="1"/>
</dbReference>
<dbReference type="InterPro" id="IPR005467">
    <property type="entry name" value="His_kinase_dom"/>
</dbReference>
<dbReference type="InterPro" id="IPR003661">
    <property type="entry name" value="HisK_dim/P_dom"/>
</dbReference>
<dbReference type="GO" id="GO:0005524">
    <property type="term" value="F:ATP binding"/>
    <property type="evidence" value="ECO:0007669"/>
    <property type="project" value="UniProtKB-KW"/>
</dbReference>
<dbReference type="InterPro" id="IPR013655">
    <property type="entry name" value="PAS_fold_3"/>
</dbReference>
<dbReference type="RefSeq" id="WP_190863463.1">
    <property type="nucleotide sequence ID" value="NZ_JACXIY010000020.1"/>
</dbReference>
<dbReference type="SMART" id="SM00091">
    <property type="entry name" value="PAS"/>
    <property type="match status" value="2"/>
</dbReference>
<organism evidence="11 12">
    <name type="scientific">Paenibacillus arenilitoris</name>
    <dbReference type="NCBI Taxonomy" id="2772299"/>
    <lineage>
        <taxon>Bacteria</taxon>
        <taxon>Bacillati</taxon>
        <taxon>Bacillota</taxon>
        <taxon>Bacilli</taxon>
        <taxon>Bacillales</taxon>
        <taxon>Paenibacillaceae</taxon>
        <taxon>Paenibacillus</taxon>
    </lineage>
</organism>
<dbReference type="Pfam" id="PF02518">
    <property type="entry name" value="HATPase_c"/>
    <property type="match status" value="1"/>
</dbReference>
<keyword evidence="3" id="KW-0597">Phosphoprotein</keyword>
<evidence type="ECO:0000256" key="5">
    <source>
        <dbReference type="ARBA" id="ARBA00022741"/>
    </source>
</evidence>
<accession>A0A927CN71</accession>
<dbReference type="InterPro" id="IPR000700">
    <property type="entry name" value="PAS-assoc_C"/>
</dbReference>
<dbReference type="SUPFAM" id="SSF47384">
    <property type="entry name" value="Homodimeric domain of signal transducing histidine kinase"/>
    <property type="match status" value="1"/>
</dbReference>
<keyword evidence="4" id="KW-0808">Transferase</keyword>
<dbReference type="SMART" id="SM00086">
    <property type="entry name" value="PAC"/>
    <property type="match status" value="2"/>
</dbReference>
<dbReference type="PANTHER" id="PTHR43065">
    <property type="entry name" value="SENSOR HISTIDINE KINASE"/>
    <property type="match status" value="1"/>
</dbReference>
<feature type="domain" description="PAC" evidence="10">
    <location>
        <begin position="73"/>
        <end position="121"/>
    </location>
</feature>
<comment type="caution">
    <text evidence="11">The sequence shown here is derived from an EMBL/GenBank/DDBJ whole genome shotgun (WGS) entry which is preliminary data.</text>
</comment>
<sequence>MDHYKNAFDLSFDLMIILDNDGNVIDYNNSVKKLLDPSKCYARVEDFNVNVHPDDLGYVEAITAQVLSGGQATDYKFRYRHANGTYLWVQWNAVMSGDARYFYFVGRDVTEQHKYEENLRSQEAWYRSCLDQLIDCFGYYSAIRNEEGEIVDFLIEYVNEASCRTNHYTKEEAIGRRISELFPGSISELFPIFRHVTETGETVFKREMVYNDISMAGVYDISYYKMGDGFANSWRNVTEQLKTQEHLNESNMKFARAFYTNATMNFIVDMEDGGIAEANEKFLNAVSPDSREDLGRRIIDASRISRSLVNYEMNFTKHSGEQGCGMFSGEPLRMNERDYFLAFATDVTDQRKAEKNLVLLDKFNLLSSMAASIAHEVRNPMTTIKGFLQLMRQNTEIQTKEEILALMVSELDRANGIISEYLSLANTRFVSKEYLQLNGIIEQLLPLLEADAAVSGIDVVTDLQADKPVFVDAKEIRQLILNLTRNAIEAMGKGGVLTIRTRKIDGYVNMEIIDRGHGIPKEAHDSIFTPFYTTKDTGTGLGLSVCRSIADHHGATIQFESDPAGTTFRVEF</sequence>
<dbReference type="PROSITE" id="PS50109">
    <property type="entry name" value="HIS_KIN"/>
    <property type="match status" value="1"/>
</dbReference>
<dbReference type="Proteomes" id="UP000632125">
    <property type="component" value="Unassembled WGS sequence"/>
</dbReference>
<dbReference type="Pfam" id="PF08447">
    <property type="entry name" value="PAS_3"/>
    <property type="match status" value="1"/>
</dbReference>
<evidence type="ECO:0000256" key="2">
    <source>
        <dbReference type="ARBA" id="ARBA00012438"/>
    </source>
</evidence>
<gene>
    <name evidence="11" type="ORF">IDH41_18095</name>
</gene>
<evidence type="ECO:0000256" key="6">
    <source>
        <dbReference type="ARBA" id="ARBA00022777"/>
    </source>
</evidence>
<dbReference type="Gene3D" id="1.10.287.130">
    <property type="match status" value="1"/>
</dbReference>